<reference evidence="3 4" key="1">
    <citation type="journal article" date="2016" name="Genome Biol. Evol.">
        <title>Divergent and convergent evolution of fungal pathogenicity.</title>
        <authorList>
            <person name="Shang Y."/>
            <person name="Xiao G."/>
            <person name="Zheng P."/>
            <person name="Cen K."/>
            <person name="Zhan S."/>
            <person name="Wang C."/>
        </authorList>
    </citation>
    <scope>NUCLEOTIDE SEQUENCE [LARGE SCALE GENOMIC DNA]</scope>
    <source>
        <strain evidence="3 4">RCEF 2490</strain>
    </source>
</reference>
<dbReference type="STRING" id="1081109.A0A167YCV2"/>
<protein>
    <recommendedName>
        <fullName evidence="5">Acid phosphatase-like protein</fullName>
    </recommendedName>
</protein>
<keyword evidence="4" id="KW-1185">Reference proteome</keyword>
<evidence type="ECO:0000313" key="3">
    <source>
        <dbReference type="EMBL" id="KZZ91175.1"/>
    </source>
</evidence>
<organism evidence="3 4">
    <name type="scientific">Moelleriella libera RCEF 2490</name>
    <dbReference type="NCBI Taxonomy" id="1081109"/>
    <lineage>
        <taxon>Eukaryota</taxon>
        <taxon>Fungi</taxon>
        <taxon>Dikarya</taxon>
        <taxon>Ascomycota</taxon>
        <taxon>Pezizomycotina</taxon>
        <taxon>Sordariomycetes</taxon>
        <taxon>Hypocreomycetidae</taxon>
        <taxon>Hypocreales</taxon>
        <taxon>Clavicipitaceae</taxon>
        <taxon>Moelleriella</taxon>
    </lineage>
</organism>
<feature type="compositionally biased region" description="Basic and acidic residues" evidence="2">
    <location>
        <begin position="377"/>
        <end position="387"/>
    </location>
</feature>
<feature type="compositionally biased region" description="Basic and acidic residues" evidence="2">
    <location>
        <begin position="399"/>
        <end position="415"/>
    </location>
</feature>
<accession>A0A167YCV2</accession>
<dbReference type="Proteomes" id="UP000078544">
    <property type="component" value="Unassembled WGS sequence"/>
</dbReference>
<feature type="region of interest" description="Disordered" evidence="2">
    <location>
        <begin position="1"/>
        <end position="38"/>
    </location>
</feature>
<feature type="region of interest" description="Disordered" evidence="2">
    <location>
        <begin position="336"/>
        <end position="437"/>
    </location>
</feature>
<evidence type="ECO:0000256" key="1">
    <source>
        <dbReference type="SAM" id="Coils"/>
    </source>
</evidence>
<dbReference type="AlphaFoldDB" id="A0A167YCV2"/>
<feature type="region of interest" description="Disordered" evidence="2">
    <location>
        <begin position="199"/>
        <end position="221"/>
    </location>
</feature>
<name>A0A167YCV2_9HYPO</name>
<feature type="coiled-coil region" evidence="1">
    <location>
        <begin position="224"/>
        <end position="251"/>
    </location>
</feature>
<evidence type="ECO:0008006" key="5">
    <source>
        <dbReference type="Google" id="ProtNLM"/>
    </source>
</evidence>
<evidence type="ECO:0000313" key="4">
    <source>
        <dbReference type="Proteomes" id="UP000078544"/>
    </source>
</evidence>
<gene>
    <name evidence="3" type="ORF">AAL_06916</name>
</gene>
<dbReference type="EMBL" id="AZGY01000019">
    <property type="protein sequence ID" value="KZZ91175.1"/>
    <property type="molecule type" value="Genomic_DNA"/>
</dbReference>
<feature type="region of interest" description="Disordered" evidence="2">
    <location>
        <begin position="135"/>
        <end position="184"/>
    </location>
</feature>
<feature type="compositionally biased region" description="Polar residues" evidence="2">
    <location>
        <begin position="336"/>
        <end position="350"/>
    </location>
</feature>
<evidence type="ECO:0000256" key="2">
    <source>
        <dbReference type="SAM" id="MobiDB-lite"/>
    </source>
</evidence>
<sequence length="474" mass="51749">MACLGSFSSCFDEKPHSGNEVGATAQLRSNPPPYPRPAVMRENETQVVAWRPKFSRESTGTARKSLTGRGRLWSDGSSCRPLISAPTNFRHIDSGSSHFAVRTEFSDAMHSQRPHYTLATFERPGDLGYPLGSDVRPSSHSVPHKLPYHQSSGAGTAPPDVAVLTKPSHHESPVRHQRSYSSMSFHVPRRQRLETGSLASLDDFPPRIPPRSRHRTRAHTAPEVDGIKERVAHALIEVEELQKRIDDVVRKQSTLIKDGPANSRRRGPYIQGSTSVDEAICIPVASSAKLTGACSGPMSSIPALPPAAPSFAQRLIANSQRPQTAPSFAGHLAIASQRSGSVGRDSSYSRTHAELGDQPPPVPLPLVLRPPLRKKKSFSDRSFRSMSDRAMTSSLYSGNKDHGRSVSLRPRREEPSLESPSSISTGSTEPESVRPRVWSPEIVSQRAHDDDDVFGRAFGQNVVKFGKPMVGVAI</sequence>
<feature type="compositionally biased region" description="Low complexity" evidence="2">
    <location>
        <begin position="417"/>
        <end position="430"/>
    </location>
</feature>
<proteinExistence type="predicted"/>
<comment type="caution">
    <text evidence="3">The sequence shown here is derived from an EMBL/GenBank/DDBJ whole genome shotgun (WGS) entry which is preliminary data.</text>
</comment>
<keyword evidence="1" id="KW-0175">Coiled coil</keyword>
<dbReference type="OrthoDB" id="4938577at2759"/>